<evidence type="ECO:0000313" key="2">
    <source>
        <dbReference type="Proteomes" id="UP001566132"/>
    </source>
</evidence>
<sequence>MDDCSVAPIGDRCYADLNIPLPNPIRLPIRQANAKEYGQISPNVMASFKMKNVPYVGRGRVHKSHIVKACPSDSEKGKNLQRSTQKKSYMASYTARTSLMDQKLIEIMKN</sequence>
<dbReference type="EMBL" id="JBDJPC010000002">
    <property type="protein sequence ID" value="KAL1513725.1"/>
    <property type="molecule type" value="Genomic_DNA"/>
</dbReference>
<dbReference type="Proteomes" id="UP001566132">
    <property type="component" value="Unassembled WGS sequence"/>
</dbReference>
<accession>A0ABD1FAM9</accession>
<keyword evidence="2" id="KW-1185">Reference proteome</keyword>
<organism evidence="1 2">
    <name type="scientific">Hypothenemus hampei</name>
    <name type="common">Coffee berry borer</name>
    <dbReference type="NCBI Taxonomy" id="57062"/>
    <lineage>
        <taxon>Eukaryota</taxon>
        <taxon>Metazoa</taxon>
        <taxon>Ecdysozoa</taxon>
        <taxon>Arthropoda</taxon>
        <taxon>Hexapoda</taxon>
        <taxon>Insecta</taxon>
        <taxon>Pterygota</taxon>
        <taxon>Neoptera</taxon>
        <taxon>Endopterygota</taxon>
        <taxon>Coleoptera</taxon>
        <taxon>Polyphaga</taxon>
        <taxon>Cucujiformia</taxon>
        <taxon>Curculionidae</taxon>
        <taxon>Scolytinae</taxon>
        <taxon>Hypothenemus</taxon>
    </lineage>
</organism>
<dbReference type="AlphaFoldDB" id="A0ABD1FAM9"/>
<protein>
    <submittedName>
        <fullName evidence="1">Uncharacterized protein</fullName>
    </submittedName>
</protein>
<reference evidence="1 2" key="1">
    <citation type="submission" date="2024-05" db="EMBL/GenBank/DDBJ databases">
        <title>Genetic variation in Jamaican populations of the coffee berry borer (Hypothenemus hampei).</title>
        <authorList>
            <person name="Errbii M."/>
            <person name="Myrie A."/>
        </authorList>
    </citation>
    <scope>NUCLEOTIDE SEQUENCE [LARGE SCALE GENOMIC DNA]</scope>
    <source>
        <strain evidence="1">JA-Hopewell-2020-01-JO</strain>
        <tissue evidence="1">Whole body</tissue>
    </source>
</reference>
<evidence type="ECO:0000313" key="1">
    <source>
        <dbReference type="EMBL" id="KAL1513725.1"/>
    </source>
</evidence>
<gene>
    <name evidence="1" type="ORF">ABEB36_003097</name>
</gene>
<name>A0ABD1FAM9_HYPHA</name>
<proteinExistence type="predicted"/>
<comment type="caution">
    <text evidence="1">The sequence shown here is derived from an EMBL/GenBank/DDBJ whole genome shotgun (WGS) entry which is preliminary data.</text>
</comment>